<proteinExistence type="predicted"/>
<evidence type="ECO:0000313" key="3">
    <source>
        <dbReference type="Proteomes" id="UP001153678"/>
    </source>
</evidence>
<keyword evidence="3" id="KW-1185">Reference proteome</keyword>
<evidence type="ECO:0000313" key="2">
    <source>
        <dbReference type="EMBL" id="CAI2187870.1"/>
    </source>
</evidence>
<dbReference type="Proteomes" id="UP001153678">
    <property type="component" value="Unassembled WGS sequence"/>
</dbReference>
<reference evidence="2" key="1">
    <citation type="submission" date="2022-08" db="EMBL/GenBank/DDBJ databases">
        <authorList>
            <person name="Kallberg Y."/>
            <person name="Tangrot J."/>
            <person name="Rosling A."/>
        </authorList>
    </citation>
    <scope>NUCLEOTIDE SEQUENCE</scope>
    <source>
        <strain evidence="2">Wild A</strain>
    </source>
</reference>
<gene>
    <name evidence="2" type="ORF">FWILDA_LOCUS13297</name>
</gene>
<evidence type="ECO:0000256" key="1">
    <source>
        <dbReference type="SAM" id="Phobius"/>
    </source>
</evidence>
<feature type="transmembrane region" description="Helical" evidence="1">
    <location>
        <begin position="124"/>
        <end position="142"/>
    </location>
</feature>
<dbReference type="EMBL" id="CAMKVN010004851">
    <property type="protein sequence ID" value="CAI2187870.1"/>
    <property type="molecule type" value="Genomic_DNA"/>
</dbReference>
<accession>A0A9W4X5F4</accession>
<name>A0A9W4X5F4_9GLOM</name>
<keyword evidence="1" id="KW-0472">Membrane</keyword>
<comment type="caution">
    <text evidence="2">The sequence shown here is derived from an EMBL/GenBank/DDBJ whole genome shotgun (WGS) entry which is preliminary data.</text>
</comment>
<protein>
    <submittedName>
        <fullName evidence="2">19088_t:CDS:1</fullName>
    </submittedName>
</protein>
<organism evidence="2 3">
    <name type="scientific">Funneliformis geosporum</name>
    <dbReference type="NCBI Taxonomy" id="1117311"/>
    <lineage>
        <taxon>Eukaryota</taxon>
        <taxon>Fungi</taxon>
        <taxon>Fungi incertae sedis</taxon>
        <taxon>Mucoromycota</taxon>
        <taxon>Glomeromycotina</taxon>
        <taxon>Glomeromycetes</taxon>
        <taxon>Glomerales</taxon>
        <taxon>Glomeraceae</taxon>
        <taxon>Funneliformis</taxon>
    </lineage>
</organism>
<dbReference type="AlphaFoldDB" id="A0A9W4X5F4"/>
<keyword evidence="1" id="KW-0812">Transmembrane</keyword>
<keyword evidence="1" id="KW-1133">Transmembrane helix</keyword>
<feature type="transmembrane region" description="Helical" evidence="1">
    <location>
        <begin position="236"/>
        <end position="256"/>
    </location>
</feature>
<dbReference type="OrthoDB" id="2324972at2759"/>
<feature type="transmembrane region" description="Helical" evidence="1">
    <location>
        <begin position="204"/>
        <end position="224"/>
    </location>
</feature>
<sequence length="270" mass="29868">METENSFVLKIISKLQDPVPQYVLGCLPAIATIGAAPWEEFMDKLIWLARCLGCPFTGLFYSCCIKSDKTASCTYWLPSDCFITNNGAKITYRPFGAHAMNISQVALMDACVAKASVLERLSSLVSFYYIIVGIFSGIARVAGPSVCVDWPYIPLALSWTLPAIYRRTFRKNLVVRDPKNILDGEKIIVSNHDPVDMSNQFARVAFTALFSIGVPWITVLLAYFTPPIGFYCRSKYLTVLCSIWSFNSTLALLSHLKGEKSADATKGRGG</sequence>